<keyword evidence="4" id="KW-1185">Reference proteome</keyword>
<name>A0AAN9HI70_9TELE</name>
<comment type="caution">
    <text evidence="3">The sequence shown here is derived from an EMBL/GenBank/DDBJ whole genome shotgun (WGS) entry which is preliminary data.</text>
</comment>
<feature type="region of interest" description="Disordered" evidence="1">
    <location>
        <begin position="27"/>
        <end position="55"/>
    </location>
</feature>
<organism evidence="3 4">
    <name type="scientific">Phoxinus phoxinus</name>
    <name type="common">Eurasian minnow</name>
    <dbReference type="NCBI Taxonomy" id="58324"/>
    <lineage>
        <taxon>Eukaryota</taxon>
        <taxon>Metazoa</taxon>
        <taxon>Chordata</taxon>
        <taxon>Craniata</taxon>
        <taxon>Vertebrata</taxon>
        <taxon>Euteleostomi</taxon>
        <taxon>Actinopterygii</taxon>
        <taxon>Neopterygii</taxon>
        <taxon>Teleostei</taxon>
        <taxon>Ostariophysi</taxon>
        <taxon>Cypriniformes</taxon>
        <taxon>Leuciscidae</taxon>
        <taxon>Phoxininae</taxon>
        <taxon>Phoxinus</taxon>
    </lineage>
</organism>
<sequence length="106" mass="11614">MDKIETAKSEAEEVKVIMLENANGEGNLKNVNQKAEKPQSTKKISKESAAKQKGNQKMEYLRANKGLVATVLISAVAIFTVVVVMLVTRETEGHSHSEVYNATEIP</sequence>
<keyword evidence="2" id="KW-0472">Membrane</keyword>
<evidence type="ECO:0000256" key="1">
    <source>
        <dbReference type="SAM" id="MobiDB-lite"/>
    </source>
</evidence>
<proteinExistence type="predicted"/>
<feature type="compositionally biased region" description="Basic and acidic residues" evidence="1">
    <location>
        <begin position="34"/>
        <end position="50"/>
    </location>
</feature>
<accession>A0AAN9HI70</accession>
<evidence type="ECO:0000313" key="4">
    <source>
        <dbReference type="Proteomes" id="UP001364617"/>
    </source>
</evidence>
<dbReference type="Proteomes" id="UP001364617">
    <property type="component" value="Unassembled WGS sequence"/>
</dbReference>
<dbReference type="AlphaFoldDB" id="A0AAN9HI70"/>
<keyword evidence="2" id="KW-0812">Transmembrane</keyword>
<reference evidence="3 4" key="1">
    <citation type="submission" date="2024-02" db="EMBL/GenBank/DDBJ databases">
        <title>Chromosome-level genome assembly of the Eurasian Minnow (Phoxinus phoxinus).</title>
        <authorList>
            <person name="Oriowo T.O."/>
            <person name="Martin S."/>
            <person name="Stange M."/>
            <person name="Chrysostomakis Y."/>
            <person name="Brown T."/>
            <person name="Winkler S."/>
            <person name="Kukowka S."/>
            <person name="Myers E.W."/>
            <person name="Bohne A."/>
        </authorList>
    </citation>
    <scope>NUCLEOTIDE SEQUENCE [LARGE SCALE GENOMIC DNA]</scope>
    <source>
        <strain evidence="3">ZFMK-TIS-60720</strain>
        <tissue evidence="3">Whole Organism</tissue>
    </source>
</reference>
<dbReference type="EMBL" id="JAYKXH010000003">
    <property type="protein sequence ID" value="KAK7173798.1"/>
    <property type="molecule type" value="Genomic_DNA"/>
</dbReference>
<feature type="transmembrane region" description="Helical" evidence="2">
    <location>
        <begin position="66"/>
        <end position="87"/>
    </location>
</feature>
<protein>
    <submittedName>
        <fullName evidence="3">Uncharacterized protein</fullName>
    </submittedName>
</protein>
<evidence type="ECO:0000313" key="3">
    <source>
        <dbReference type="EMBL" id="KAK7173798.1"/>
    </source>
</evidence>
<gene>
    <name evidence="3" type="ORF">R3I93_003579</name>
</gene>
<evidence type="ECO:0000256" key="2">
    <source>
        <dbReference type="SAM" id="Phobius"/>
    </source>
</evidence>
<keyword evidence="2" id="KW-1133">Transmembrane helix</keyword>